<organism evidence="2 3">
    <name type="scientific">Brevundimonas diminuta</name>
    <name type="common">Pseudomonas diminuta</name>
    <dbReference type="NCBI Taxonomy" id="293"/>
    <lineage>
        <taxon>Bacteria</taxon>
        <taxon>Pseudomonadati</taxon>
        <taxon>Pseudomonadota</taxon>
        <taxon>Alphaproteobacteria</taxon>
        <taxon>Caulobacterales</taxon>
        <taxon>Caulobacteraceae</taxon>
        <taxon>Brevundimonas</taxon>
    </lineage>
</organism>
<dbReference type="Gene3D" id="3.40.50.10330">
    <property type="entry name" value="Probable inorganic polyphosphate/atp-NAD kinase, domain 1"/>
    <property type="match status" value="1"/>
</dbReference>
<dbReference type="SUPFAM" id="SSF111331">
    <property type="entry name" value="NAD kinase/diacylglycerol kinase-like"/>
    <property type="match status" value="1"/>
</dbReference>
<accession>A0A1Z3LXT4</accession>
<evidence type="ECO:0000313" key="2">
    <source>
        <dbReference type="EMBL" id="ASD26847.1"/>
    </source>
</evidence>
<gene>
    <name evidence="2" type="ORF">CD943_08050</name>
</gene>
<feature type="domain" description="DAGKc" evidence="1">
    <location>
        <begin position="49"/>
        <end position="157"/>
    </location>
</feature>
<dbReference type="GO" id="GO:0016301">
    <property type="term" value="F:kinase activity"/>
    <property type="evidence" value="ECO:0007669"/>
    <property type="project" value="UniProtKB-KW"/>
</dbReference>
<dbReference type="Gene3D" id="2.60.200.40">
    <property type="match status" value="1"/>
</dbReference>
<dbReference type="Proteomes" id="UP000197024">
    <property type="component" value="Chromosome"/>
</dbReference>
<dbReference type="AlphaFoldDB" id="A0A1Z3LXT4"/>
<name>A0A1Z3LXT4_BREDI</name>
<dbReference type="STRING" id="293.GCA_000988015_02573"/>
<sequence length="334" mass="35033">MCGTGRARRRSPPMIDAPNFLSALAAAPSGHDTVEEPRPLTGEVRLERIIILVNPLSGGVGPQAADEAAALLAIYPLQAEVVVLEGARIPDQIGEALAARPDALFILAGDGTARSVAARAGSDGPLIAPLPGGTMNMLPKALYGTGDWKAALRLALEEGAPQYVSGGEVEGEAFYCAAILGSPALWAPAREAIREGKLKMAWTYGRRALKKAFSGRVRYALDGGVREKAEALVLISPLISKAMDKCDGLEAAAMNTADAAQAFRLAAHALFDDWRQDPTVTTRGARKIEVEARSRIPAVIDGEPMLLGRATAVKFVPRAFTALAPKPPTGGDSV</sequence>
<keyword evidence="2" id="KW-0418">Kinase</keyword>
<dbReference type="InterPro" id="IPR016064">
    <property type="entry name" value="NAD/diacylglycerol_kinase_sf"/>
</dbReference>
<protein>
    <submittedName>
        <fullName evidence="2">Diacylglycerol kinase</fullName>
    </submittedName>
</protein>
<evidence type="ECO:0000313" key="3">
    <source>
        <dbReference type="Proteomes" id="UP000197024"/>
    </source>
</evidence>
<dbReference type="Pfam" id="PF00781">
    <property type="entry name" value="DAGK_cat"/>
    <property type="match status" value="1"/>
</dbReference>
<evidence type="ECO:0000259" key="1">
    <source>
        <dbReference type="Pfam" id="PF00781"/>
    </source>
</evidence>
<reference evidence="2 3" key="2">
    <citation type="submission" date="2017-06" db="EMBL/GenBank/DDBJ databases">
        <authorList>
            <person name="Kim H.J."/>
            <person name="Triplett B.A."/>
        </authorList>
    </citation>
    <scope>NUCLEOTIDE SEQUENCE [LARGE SCALE GENOMIC DNA]</scope>
    <source>
        <strain evidence="2 3">BZC3</strain>
    </source>
</reference>
<dbReference type="EMBL" id="CP021995">
    <property type="protein sequence ID" value="ASD26847.1"/>
    <property type="molecule type" value="Genomic_DNA"/>
</dbReference>
<proteinExistence type="predicted"/>
<keyword evidence="2" id="KW-0808">Transferase</keyword>
<dbReference type="InterPro" id="IPR017438">
    <property type="entry name" value="ATP-NAD_kinase_N"/>
</dbReference>
<dbReference type="InterPro" id="IPR001206">
    <property type="entry name" value="Diacylglycerol_kinase_cat_dom"/>
</dbReference>
<reference evidence="2 3" key="1">
    <citation type="submission" date="2017-06" db="EMBL/GenBank/DDBJ databases">
        <title>Biodegradation of gentamicin by bacterial consortia AMQD4 in synthetic medium and raw gentamicin sewage.</title>
        <authorList>
            <person name="Chang H."/>
            <person name="Feng Y."/>
            <person name="Li Z."/>
            <person name="Xue J."/>
            <person name="Cheng D."/>
        </authorList>
    </citation>
    <scope>NUCLEOTIDE SEQUENCE [LARGE SCALE GENOMIC DNA]</scope>
    <source>
        <strain evidence="2 3">BZC3</strain>
    </source>
</reference>